<protein>
    <submittedName>
        <fullName evidence="1">Uncharacterized protein</fullName>
    </submittedName>
</protein>
<accession>A0ABY5KZ61</accession>
<gene>
    <name evidence="1" type="ORF">NP064_02515</name>
</gene>
<organism evidence="1 2">
    <name type="scientific">Cellulomonas chengniuliangii</name>
    <dbReference type="NCBI Taxonomy" id="2968084"/>
    <lineage>
        <taxon>Bacteria</taxon>
        <taxon>Bacillati</taxon>
        <taxon>Actinomycetota</taxon>
        <taxon>Actinomycetes</taxon>
        <taxon>Micrococcales</taxon>
        <taxon>Cellulomonadaceae</taxon>
        <taxon>Cellulomonas</taxon>
    </lineage>
</organism>
<keyword evidence="2" id="KW-1185">Reference proteome</keyword>
<reference evidence="1 2" key="1">
    <citation type="submission" date="2022-07" db="EMBL/GenBank/DDBJ databases">
        <title>Novel species in genus cellulomonas.</title>
        <authorList>
            <person name="Ye L."/>
        </authorList>
    </citation>
    <scope>NUCLEOTIDE SEQUENCE [LARGE SCALE GENOMIC DNA]</scope>
    <source>
        <strain evidence="2">zg-Y338</strain>
    </source>
</reference>
<name>A0ABY5KZ61_9CELL</name>
<dbReference type="EMBL" id="CP101988">
    <property type="protein sequence ID" value="UUI75807.1"/>
    <property type="molecule type" value="Genomic_DNA"/>
</dbReference>
<proteinExistence type="predicted"/>
<dbReference type="Proteomes" id="UP001316189">
    <property type="component" value="Chromosome"/>
</dbReference>
<evidence type="ECO:0000313" key="1">
    <source>
        <dbReference type="EMBL" id="UUI75807.1"/>
    </source>
</evidence>
<evidence type="ECO:0000313" key="2">
    <source>
        <dbReference type="Proteomes" id="UP001316189"/>
    </source>
</evidence>
<sequence>MVGEPVTPQMLARSDVIEVLAVRMPVMDATDVLSAKLRVLGEHFCDFTRLLPIARALREQVDWDRLATEVRDFPFARAFLFLLAELGVTRPRV</sequence>
<dbReference type="RefSeq" id="WP_227568092.1">
    <property type="nucleotide sequence ID" value="NZ_CP101988.1"/>
</dbReference>